<proteinExistence type="predicted"/>
<dbReference type="Proteomes" id="UP000306441">
    <property type="component" value="Unassembled WGS sequence"/>
</dbReference>
<comment type="caution">
    <text evidence="1">The sequence shown here is derived from an EMBL/GenBank/DDBJ whole genome shotgun (WGS) entry which is preliminary data.</text>
</comment>
<evidence type="ECO:0000313" key="2">
    <source>
        <dbReference type="Proteomes" id="UP000306441"/>
    </source>
</evidence>
<accession>A0ABY2Q4P9</accession>
<name>A0ABY2Q4P9_9HYPH</name>
<organism evidence="1 2">
    <name type="scientific">Ollibium composti</name>
    <dbReference type="NCBI Taxonomy" id="2675109"/>
    <lineage>
        <taxon>Bacteria</taxon>
        <taxon>Pseudomonadati</taxon>
        <taxon>Pseudomonadota</taxon>
        <taxon>Alphaproteobacteria</taxon>
        <taxon>Hyphomicrobiales</taxon>
        <taxon>Phyllobacteriaceae</taxon>
        <taxon>Ollibium</taxon>
    </lineage>
</organism>
<dbReference type="RefSeq" id="WP_136359697.1">
    <property type="nucleotide sequence ID" value="NZ_SSNY01000012.1"/>
</dbReference>
<sequence>MAQPPDMVAEQVELALLEDTFVPTDGLQPPFSSRMSSIAQRTGGTLLFDVRVFDDADVERLAAIGYDGIGTAIVTLAKSGAVDCATSIGSSMTEHVGALTDWARLPLPQQAATDHTHTATLLMAALRNG</sequence>
<keyword evidence="2" id="KW-1185">Reference proteome</keyword>
<protein>
    <submittedName>
        <fullName evidence="1">Uncharacterized protein</fullName>
    </submittedName>
</protein>
<evidence type="ECO:0000313" key="1">
    <source>
        <dbReference type="EMBL" id="THF55272.1"/>
    </source>
</evidence>
<gene>
    <name evidence="1" type="ORF">E6C48_18695</name>
</gene>
<reference evidence="1 2" key="1">
    <citation type="submission" date="2019-04" db="EMBL/GenBank/DDBJ databases">
        <title>Mesorhizobium composti sp. nov., isolated from compost.</title>
        <authorList>
            <person name="Lin S.-Y."/>
            <person name="Hameed A."/>
            <person name="Hsieh Y.-T."/>
            <person name="Young C.-C."/>
        </authorList>
    </citation>
    <scope>NUCLEOTIDE SEQUENCE [LARGE SCALE GENOMIC DNA]</scope>
    <source>
        <strain evidence="1 2">CC-YTH430</strain>
    </source>
</reference>
<dbReference type="EMBL" id="SSNY01000012">
    <property type="protein sequence ID" value="THF55272.1"/>
    <property type="molecule type" value="Genomic_DNA"/>
</dbReference>